<dbReference type="InterPro" id="IPR003715">
    <property type="entry name" value="Poly_export_N"/>
</dbReference>
<dbReference type="GO" id="GO:0006811">
    <property type="term" value="P:monoatomic ion transport"/>
    <property type="evidence" value="ECO:0007669"/>
    <property type="project" value="UniProtKB-KW"/>
</dbReference>
<evidence type="ECO:0000256" key="6">
    <source>
        <dbReference type="ARBA" id="ARBA00022692"/>
    </source>
</evidence>
<keyword evidence="10" id="KW-0626">Porin</keyword>
<organism evidence="17 18">
    <name type="scientific">Salinarimonas soli</name>
    <dbReference type="NCBI Taxonomy" id="1638099"/>
    <lineage>
        <taxon>Bacteria</taxon>
        <taxon>Pseudomonadati</taxon>
        <taxon>Pseudomonadota</taxon>
        <taxon>Alphaproteobacteria</taxon>
        <taxon>Hyphomicrobiales</taxon>
        <taxon>Salinarimonadaceae</taxon>
        <taxon>Salinarimonas</taxon>
    </lineage>
</organism>
<dbReference type="Proteomes" id="UP000323142">
    <property type="component" value="Unassembled WGS sequence"/>
</dbReference>
<keyword evidence="7" id="KW-0732">Signal</keyword>
<keyword evidence="12" id="KW-0564">Palmitate</keyword>
<comment type="caution">
    <text evidence="17">The sequence shown here is derived from an EMBL/GenBank/DDBJ whole genome shotgun (WGS) entry which is preliminary data.</text>
</comment>
<dbReference type="PANTHER" id="PTHR33619:SF3">
    <property type="entry name" value="POLYSACCHARIDE EXPORT PROTEIN GFCE-RELATED"/>
    <property type="match status" value="1"/>
</dbReference>
<evidence type="ECO:0000256" key="13">
    <source>
        <dbReference type="ARBA" id="ARBA00023237"/>
    </source>
</evidence>
<dbReference type="GO" id="GO:0009279">
    <property type="term" value="C:cell outer membrane"/>
    <property type="evidence" value="ECO:0007669"/>
    <property type="project" value="UniProtKB-SubCell"/>
</dbReference>
<keyword evidence="3" id="KW-0813">Transport</keyword>
<evidence type="ECO:0000313" key="18">
    <source>
        <dbReference type="Proteomes" id="UP000323142"/>
    </source>
</evidence>
<dbReference type="EMBL" id="VUOA01000022">
    <property type="protein sequence ID" value="KAA2236917.1"/>
    <property type="molecule type" value="Genomic_DNA"/>
</dbReference>
<name>A0A5B2VFF4_9HYPH</name>
<feature type="domain" description="SLBB" evidence="16">
    <location>
        <begin position="210"/>
        <end position="283"/>
    </location>
</feature>
<evidence type="ECO:0000256" key="10">
    <source>
        <dbReference type="ARBA" id="ARBA00023114"/>
    </source>
</evidence>
<comment type="similarity">
    <text evidence="2">Belongs to the BexD/CtrA/VexA family.</text>
</comment>
<evidence type="ECO:0000256" key="4">
    <source>
        <dbReference type="ARBA" id="ARBA00022452"/>
    </source>
</evidence>
<evidence type="ECO:0000256" key="2">
    <source>
        <dbReference type="ARBA" id="ARBA00009450"/>
    </source>
</evidence>
<evidence type="ECO:0000259" key="16">
    <source>
        <dbReference type="Pfam" id="PF22461"/>
    </source>
</evidence>
<dbReference type="PANTHER" id="PTHR33619">
    <property type="entry name" value="POLYSACCHARIDE EXPORT PROTEIN GFCE-RELATED"/>
    <property type="match status" value="1"/>
</dbReference>
<evidence type="ECO:0000313" key="17">
    <source>
        <dbReference type="EMBL" id="KAA2236917.1"/>
    </source>
</evidence>
<keyword evidence="5" id="KW-0762">Sugar transport</keyword>
<dbReference type="GO" id="GO:0046930">
    <property type="term" value="C:pore complex"/>
    <property type="evidence" value="ECO:0007669"/>
    <property type="project" value="UniProtKB-KW"/>
</dbReference>
<keyword evidence="14" id="KW-0449">Lipoprotein</keyword>
<evidence type="ECO:0000259" key="15">
    <source>
        <dbReference type="Pfam" id="PF02563"/>
    </source>
</evidence>
<dbReference type="Pfam" id="PF02563">
    <property type="entry name" value="Poly_export"/>
    <property type="match status" value="1"/>
</dbReference>
<evidence type="ECO:0000256" key="8">
    <source>
        <dbReference type="ARBA" id="ARBA00023047"/>
    </source>
</evidence>
<evidence type="ECO:0000256" key="12">
    <source>
        <dbReference type="ARBA" id="ARBA00023139"/>
    </source>
</evidence>
<proteinExistence type="inferred from homology"/>
<keyword evidence="4" id="KW-1134">Transmembrane beta strand</keyword>
<sequence>MLSPRNTRSAMLHARHTVRTRLLWGPHLKNVTAGRPRLRAPYSLVLTTAIAAFSAGCAFFPNQGPSSIDVVTSKPADPDKVQYALLDVSPAVLAKVQEAREPALSRTFGERRPPPAIRLGVGDVVSVTIFEAASGGLFIPQDAGSRAGNFVSLPNQEVDLRGFISVPYAGAVQAAGRTPAEVQAAIEERLRNRAIEPQAVVTLQDGRSSRVTVTGEVNSSVRFSITAGDRLLDAVARAGGPKYPAYETYVTLKRGNRTAKIYLNNVIASADNNVYLYPGDTVVLNREFRSFMALGASGLNGQINFENETLTLAQAVGRSGGILDLRGDPTQTFVYRLEPKALAAEMGIDVTPYMSPMVPVIYRVNMREPDGLFLATKFPMRDQDILFVSNSAASELAKFLAFLQLGANTVSDTNVGRIAIKGGRF</sequence>
<reference evidence="17 18" key="2">
    <citation type="submission" date="2019-09" db="EMBL/GenBank/DDBJ databases">
        <authorList>
            <person name="Jin C."/>
        </authorList>
    </citation>
    <scope>NUCLEOTIDE SEQUENCE [LARGE SCALE GENOMIC DNA]</scope>
    <source>
        <strain evidence="17 18">BN140002</strain>
    </source>
</reference>
<evidence type="ECO:0000256" key="5">
    <source>
        <dbReference type="ARBA" id="ARBA00022597"/>
    </source>
</evidence>
<evidence type="ECO:0000256" key="7">
    <source>
        <dbReference type="ARBA" id="ARBA00022729"/>
    </source>
</evidence>
<keyword evidence="13" id="KW-0998">Cell outer membrane</keyword>
<dbReference type="Pfam" id="PF22461">
    <property type="entry name" value="SLBB_2"/>
    <property type="match status" value="1"/>
</dbReference>
<gene>
    <name evidence="17" type="ORF">F0L46_13080</name>
</gene>
<dbReference type="Gene3D" id="3.10.560.10">
    <property type="entry name" value="Outer membrane lipoprotein wza domain like"/>
    <property type="match status" value="2"/>
</dbReference>
<protein>
    <submittedName>
        <fullName evidence="17">Polysaccharide export protein</fullName>
    </submittedName>
</protein>
<keyword evidence="11" id="KW-0472">Membrane</keyword>
<comment type="subcellular location">
    <subcellularLocation>
        <location evidence="1">Cell outer membrane</location>
        <topology evidence="1">Multi-pass membrane protein</topology>
    </subcellularLocation>
</comment>
<dbReference type="GO" id="GO:0015288">
    <property type="term" value="F:porin activity"/>
    <property type="evidence" value="ECO:0007669"/>
    <property type="project" value="UniProtKB-KW"/>
</dbReference>
<dbReference type="OrthoDB" id="7198507at2"/>
<dbReference type="InterPro" id="IPR049712">
    <property type="entry name" value="Poly_export"/>
</dbReference>
<dbReference type="Gene3D" id="3.30.1950.10">
    <property type="entry name" value="wza like domain"/>
    <property type="match status" value="1"/>
</dbReference>
<keyword evidence="18" id="KW-1185">Reference proteome</keyword>
<evidence type="ECO:0000256" key="9">
    <source>
        <dbReference type="ARBA" id="ARBA00023065"/>
    </source>
</evidence>
<accession>A0A5B2VFF4</accession>
<feature type="domain" description="Polysaccharide export protein N-terminal" evidence="15">
    <location>
        <begin position="113"/>
        <end position="203"/>
    </location>
</feature>
<evidence type="ECO:0000256" key="1">
    <source>
        <dbReference type="ARBA" id="ARBA00004571"/>
    </source>
</evidence>
<keyword evidence="9" id="KW-0406">Ion transport</keyword>
<reference evidence="17 18" key="1">
    <citation type="submission" date="2019-09" db="EMBL/GenBank/DDBJ databases">
        <title>Salinarimonas rosea gen. nov., sp. nov., a new member of the a-2 subgroup of the Proteobacteria.</title>
        <authorList>
            <person name="Liu J."/>
        </authorList>
    </citation>
    <scope>NUCLEOTIDE SEQUENCE [LARGE SCALE GENOMIC DNA]</scope>
    <source>
        <strain evidence="17 18">BN140002</strain>
    </source>
</reference>
<dbReference type="AlphaFoldDB" id="A0A5B2VFF4"/>
<keyword evidence="6" id="KW-0812">Transmembrane</keyword>
<dbReference type="InterPro" id="IPR054765">
    <property type="entry name" value="SLBB_dom"/>
</dbReference>
<evidence type="ECO:0000256" key="11">
    <source>
        <dbReference type="ARBA" id="ARBA00023136"/>
    </source>
</evidence>
<keyword evidence="8" id="KW-0625">Polysaccharide transport</keyword>
<evidence type="ECO:0000256" key="3">
    <source>
        <dbReference type="ARBA" id="ARBA00022448"/>
    </source>
</evidence>
<dbReference type="GO" id="GO:0015159">
    <property type="term" value="F:polysaccharide transmembrane transporter activity"/>
    <property type="evidence" value="ECO:0007669"/>
    <property type="project" value="InterPro"/>
</dbReference>
<evidence type="ECO:0000256" key="14">
    <source>
        <dbReference type="ARBA" id="ARBA00023288"/>
    </source>
</evidence>